<name>A0A108UDT9_9GAMM</name>
<dbReference type="RefSeq" id="WP_036111713.1">
    <property type="nucleotide sequence ID" value="NZ_JAJA02000001.1"/>
</dbReference>
<evidence type="ECO:0000313" key="2">
    <source>
        <dbReference type="Proteomes" id="UP000023435"/>
    </source>
</evidence>
<keyword evidence="2" id="KW-1185">Reference proteome</keyword>
<dbReference type="EMBL" id="JAJA02000001">
    <property type="protein sequence ID" value="KWS07035.1"/>
    <property type="molecule type" value="Genomic_DNA"/>
</dbReference>
<accession>A0A108UDT9</accession>
<comment type="caution">
    <text evidence="1">The sequence shown here is derived from an EMBL/GenBank/DDBJ whole genome shotgun (WGS) entry which is preliminary data.</text>
</comment>
<proteinExistence type="predicted"/>
<dbReference type="AlphaFoldDB" id="A0A108UDT9"/>
<evidence type="ECO:0000313" key="1">
    <source>
        <dbReference type="EMBL" id="KWS07035.1"/>
    </source>
</evidence>
<gene>
    <name evidence="1" type="ORF">AZ78_4595</name>
</gene>
<reference evidence="1 2" key="1">
    <citation type="journal article" date="2014" name="Genome Announc.">
        <title>Draft Genome Sequence of Lysobacter capsici AZ78, a Bacterium Antagonistic to Plant-Pathogenic Oomycetes.</title>
        <authorList>
            <person name="Puopolo G."/>
            <person name="Sonego P."/>
            <person name="Engelen K."/>
            <person name="Pertot I."/>
        </authorList>
    </citation>
    <scope>NUCLEOTIDE SEQUENCE [LARGE SCALE GENOMIC DNA]</scope>
    <source>
        <strain evidence="1 2">AZ78</strain>
    </source>
</reference>
<dbReference type="Proteomes" id="UP000023435">
    <property type="component" value="Unassembled WGS sequence"/>
</dbReference>
<sequence length="121" mass="13683">MNSTIPTQAAPRDPRIEAAIARLLSNRDDEIEDTFCHDLFERGVFDAALFESLVADMQLVSSDAVARDAHRATIVWIALGVCRCVFSHFDVDDGYRIVNLDDALYSKWSGDYFERLRALLD</sequence>
<dbReference type="OrthoDB" id="1077438at2"/>
<protein>
    <submittedName>
        <fullName evidence="1">Uncharacterized protein</fullName>
    </submittedName>
</protein>
<organism evidence="1 2">
    <name type="scientific">Lysobacter capsici AZ78</name>
    <dbReference type="NCBI Taxonomy" id="1444315"/>
    <lineage>
        <taxon>Bacteria</taxon>
        <taxon>Pseudomonadati</taxon>
        <taxon>Pseudomonadota</taxon>
        <taxon>Gammaproteobacteria</taxon>
        <taxon>Lysobacterales</taxon>
        <taxon>Lysobacteraceae</taxon>
        <taxon>Lysobacter</taxon>
    </lineage>
</organism>